<evidence type="ECO:0000256" key="2">
    <source>
        <dbReference type="SAM" id="MobiDB-lite"/>
    </source>
</evidence>
<sequence length="659" mass="75928">TLVRENMGLKDSIRNLKKLQKGKTEEFESQLRDCNKKAVVIGEKNDEMENDFRLLYFKIFGEVLTPSLRKPSDIIWEKLETEFKSRCNKEQEQVKLLEKEKALRASLEAESRKQDIRIQQLEQEFENVSRSLRQVQTVNIEAERSKSDIQAQLDAKTKTQVEGIENWYKCLEAKLLPIDKNREIQNWRVNSSTQSDKDTQTNDSDGFAGDSMPGLKEELAAVEAQVKSKEENLTAVEQEKTDLLKTIEKLEEDIRTGRDENKTAHNRINELEVQLDIKSMNHQKAVDMQAQIVQLEQEIKSIQDREQSYKATIDEYENQIQDINNWTETRKGQITEVQQYLKDAETEVREQKKALVENMKELEAVKAEASNKEESRKSIEQEKDRLKETMEKVEQTTNEKDKKLGILNVRLQDAEKEIKDLTTTLATVNATLHKEHESDNLKNRLREVEEERTAVMNVQDAMEKKDETISRLRQDIEVINEGHASEIKCFTEEIRKLNGQIEQEQKGDSGVTDFDDKSCAIPGKPEVAIQELERRKVSGDKLVESLKRIENVYSTIESLPSRLEQVLTTHQQSASDGNANCAYLQLGPVAQAADDGILARLEIKVGDLKRAIDKQHISSQDNVESNKICHSVEEMSKLISRLNQQSEEWRKDYARKLVA</sequence>
<dbReference type="Gene3D" id="1.10.287.1490">
    <property type="match status" value="1"/>
</dbReference>
<organism evidence="3">
    <name type="scientific">Fusarium oxysporum (strain Fo5176)</name>
    <name type="common">Fusarium vascular wilt</name>
    <dbReference type="NCBI Taxonomy" id="660025"/>
    <lineage>
        <taxon>Eukaryota</taxon>
        <taxon>Fungi</taxon>
        <taxon>Dikarya</taxon>
        <taxon>Ascomycota</taxon>
        <taxon>Pezizomycotina</taxon>
        <taxon>Sordariomycetes</taxon>
        <taxon>Hypocreomycetidae</taxon>
        <taxon>Hypocreales</taxon>
        <taxon>Nectriaceae</taxon>
        <taxon>Fusarium</taxon>
        <taxon>Fusarium oxysporum species complex</taxon>
    </lineage>
</organism>
<dbReference type="SUPFAM" id="SSF57997">
    <property type="entry name" value="Tropomyosin"/>
    <property type="match status" value="1"/>
</dbReference>
<dbReference type="AlphaFoldDB" id="F9GG11"/>
<comment type="caution">
    <text evidence="3">The sequence shown here is derived from an EMBL/GenBank/DDBJ whole genome shotgun (WGS) entry which is preliminary data.</text>
</comment>
<accession>F9GG11</accession>
<name>F9GG11_FUSOF</name>
<protein>
    <submittedName>
        <fullName evidence="3">Uncharacterized protein</fullName>
    </submittedName>
</protein>
<dbReference type="PANTHER" id="PTHR43941:SF1">
    <property type="entry name" value="STRUCTURAL MAINTENANCE OF CHROMOSOMES PROTEIN 2"/>
    <property type="match status" value="1"/>
</dbReference>
<evidence type="ECO:0000313" key="3">
    <source>
        <dbReference type="EMBL" id="EGU71896.1"/>
    </source>
</evidence>
<feature type="region of interest" description="Disordered" evidence="2">
    <location>
        <begin position="187"/>
        <end position="211"/>
    </location>
</feature>
<evidence type="ECO:0000256" key="1">
    <source>
        <dbReference type="SAM" id="Coils"/>
    </source>
</evidence>
<reference evidence="3" key="1">
    <citation type="journal article" date="2012" name="Mol. Plant Microbe Interact.">
        <title>A highly conserved effector in Fusarium oxysporum is required for full virulence on Arabidopsis.</title>
        <authorList>
            <person name="Thatcher L.F."/>
            <person name="Gardiner D.M."/>
            <person name="Kazan K."/>
            <person name="Manners J."/>
        </authorList>
    </citation>
    <scope>NUCLEOTIDE SEQUENCE [LARGE SCALE GENOMIC DNA]</scope>
    <source>
        <strain evidence="3">Fo5176</strain>
    </source>
</reference>
<feature type="region of interest" description="Disordered" evidence="2">
    <location>
        <begin position="366"/>
        <end position="386"/>
    </location>
</feature>
<feature type="non-terminal residue" evidence="3">
    <location>
        <position position="1"/>
    </location>
</feature>
<keyword evidence="1" id="KW-0175">Coiled coil</keyword>
<gene>
    <name evidence="3" type="ORF">FOXB_17595</name>
</gene>
<dbReference type="STRING" id="660025.F9GG11"/>
<dbReference type="PANTHER" id="PTHR43941">
    <property type="entry name" value="STRUCTURAL MAINTENANCE OF CHROMOSOMES PROTEIN 2"/>
    <property type="match status" value="1"/>
</dbReference>
<dbReference type="EMBL" id="AFQF01007442">
    <property type="protein sequence ID" value="EGU71896.1"/>
    <property type="molecule type" value="Genomic_DNA"/>
</dbReference>
<feature type="coiled-coil region" evidence="1">
    <location>
        <begin position="80"/>
        <end position="138"/>
    </location>
</feature>
<dbReference type="OrthoDB" id="5105579at2759"/>
<proteinExistence type="predicted"/>